<comment type="caution">
    <text evidence="3">The sequence shown here is derived from an EMBL/GenBank/DDBJ whole genome shotgun (WGS) entry which is preliminary data.</text>
</comment>
<dbReference type="Gene3D" id="3.40.50.150">
    <property type="entry name" value="Vaccinia Virus protein VP39"/>
    <property type="match status" value="1"/>
</dbReference>
<dbReference type="CDD" id="cd02440">
    <property type="entry name" value="AdoMet_MTases"/>
    <property type="match status" value="1"/>
</dbReference>
<evidence type="ECO:0000256" key="1">
    <source>
        <dbReference type="SAM" id="MobiDB-lite"/>
    </source>
</evidence>
<feature type="region of interest" description="Disordered" evidence="1">
    <location>
        <begin position="1"/>
        <end position="23"/>
    </location>
</feature>
<dbReference type="Proteomes" id="UP001142153">
    <property type="component" value="Unassembled WGS sequence"/>
</dbReference>
<evidence type="ECO:0000259" key="2">
    <source>
        <dbReference type="Pfam" id="PF13649"/>
    </source>
</evidence>
<sequence length="254" mass="26980">MAAVGGRAKGIESMPRGGPDASCLDRLLQTDRLEYLDRDDVDDRTKRSVIRALDRTGGFFGNHQRFAGIALAELADVPDPKVLELGAGHGGLSREILQQHPTAQLTVTDVDPDSVTAIAAGDLGADPRVTVREMDATAIDAPDRAFDLAVFVLSFHHLPPVAAAQVLAEGTRAADALLIIDLPRPPAPLHLLRLATMLPLAPFVPFVHDGVISSLRTYSPSALRALAAHADPAIELDLRSGLLSPQVVVARRTA</sequence>
<dbReference type="EMBL" id="JAPZPY010000001">
    <property type="protein sequence ID" value="MCZ8378355.1"/>
    <property type="molecule type" value="Genomic_DNA"/>
</dbReference>
<dbReference type="SUPFAM" id="SSF53335">
    <property type="entry name" value="S-adenosyl-L-methionine-dependent methyltransferases"/>
    <property type="match status" value="1"/>
</dbReference>
<gene>
    <name evidence="3" type="ORF">O6P37_05720</name>
</gene>
<dbReference type="GO" id="GO:0008168">
    <property type="term" value="F:methyltransferase activity"/>
    <property type="evidence" value="ECO:0007669"/>
    <property type="project" value="UniProtKB-KW"/>
</dbReference>
<dbReference type="Pfam" id="PF13649">
    <property type="entry name" value="Methyltransf_25"/>
    <property type="match status" value="1"/>
</dbReference>
<dbReference type="InterPro" id="IPR029063">
    <property type="entry name" value="SAM-dependent_MTases_sf"/>
</dbReference>
<proteinExistence type="predicted"/>
<organism evidence="3 4">
    <name type="scientific">Mycobacterium hippophais</name>
    <dbReference type="NCBI Taxonomy" id="3016340"/>
    <lineage>
        <taxon>Bacteria</taxon>
        <taxon>Bacillati</taxon>
        <taxon>Actinomycetota</taxon>
        <taxon>Actinomycetes</taxon>
        <taxon>Mycobacteriales</taxon>
        <taxon>Mycobacteriaceae</taxon>
        <taxon>Mycobacterium</taxon>
    </lineage>
</organism>
<keyword evidence="3" id="KW-0489">Methyltransferase</keyword>
<reference evidence="3" key="1">
    <citation type="submission" date="2022-12" db="EMBL/GenBank/DDBJ databases">
        <authorList>
            <person name="Deng Y."/>
            <person name="Zhang Y.-Q."/>
        </authorList>
    </citation>
    <scope>NUCLEOTIDE SEQUENCE</scope>
    <source>
        <strain evidence="3">CPCC 205372</strain>
    </source>
</reference>
<keyword evidence="3" id="KW-0808">Transferase</keyword>
<accession>A0ABT4PP61</accession>
<keyword evidence="4" id="KW-1185">Reference proteome</keyword>
<name>A0ABT4PP61_9MYCO</name>
<protein>
    <submittedName>
        <fullName evidence="3">Class I SAM-dependent methyltransferase</fullName>
    </submittedName>
</protein>
<dbReference type="GO" id="GO:0032259">
    <property type="term" value="P:methylation"/>
    <property type="evidence" value="ECO:0007669"/>
    <property type="project" value="UniProtKB-KW"/>
</dbReference>
<feature type="domain" description="Methyltransferase" evidence="2">
    <location>
        <begin position="82"/>
        <end position="172"/>
    </location>
</feature>
<dbReference type="InterPro" id="IPR041698">
    <property type="entry name" value="Methyltransf_25"/>
</dbReference>
<evidence type="ECO:0000313" key="4">
    <source>
        <dbReference type="Proteomes" id="UP001142153"/>
    </source>
</evidence>
<dbReference type="RefSeq" id="WP_269893106.1">
    <property type="nucleotide sequence ID" value="NZ_JAPZPY010000001.1"/>
</dbReference>
<evidence type="ECO:0000313" key="3">
    <source>
        <dbReference type="EMBL" id="MCZ8378355.1"/>
    </source>
</evidence>